<evidence type="ECO:0000313" key="3">
    <source>
        <dbReference type="Proteomes" id="UP001203607"/>
    </source>
</evidence>
<reference evidence="2 3" key="1">
    <citation type="submission" date="2022-05" db="EMBL/GenBank/DDBJ databases">
        <authorList>
            <person name="Park J.-S."/>
        </authorList>
    </citation>
    <scope>NUCLEOTIDE SEQUENCE [LARGE SCALE GENOMIC DNA]</scope>
    <source>
        <strain evidence="2 3">2012CJ35-5</strain>
    </source>
</reference>
<name>A0ABT0PT10_9FLAO</name>
<dbReference type="InterPro" id="IPR050229">
    <property type="entry name" value="GlpE_sulfurtransferase"/>
</dbReference>
<feature type="domain" description="Rhodanese" evidence="1">
    <location>
        <begin position="38"/>
        <end position="121"/>
    </location>
</feature>
<comment type="caution">
    <text evidence="2">The sequence shown here is derived from an EMBL/GenBank/DDBJ whole genome shotgun (WGS) entry which is preliminary data.</text>
</comment>
<dbReference type="PANTHER" id="PTHR43031">
    <property type="entry name" value="FAD-DEPENDENT OXIDOREDUCTASE"/>
    <property type="match status" value="1"/>
</dbReference>
<protein>
    <submittedName>
        <fullName evidence="2">Rhodanese-like domain-containing protein</fullName>
    </submittedName>
</protein>
<dbReference type="PROSITE" id="PS51257">
    <property type="entry name" value="PROKAR_LIPOPROTEIN"/>
    <property type="match status" value="1"/>
</dbReference>
<gene>
    <name evidence="2" type="ORF">M3P19_10925</name>
</gene>
<dbReference type="InterPro" id="IPR001763">
    <property type="entry name" value="Rhodanese-like_dom"/>
</dbReference>
<keyword evidence="3" id="KW-1185">Reference proteome</keyword>
<dbReference type="Proteomes" id="UP001203607">
    <property type="component" value="Unassembled WGS sequence"/>
</dbReference>
<organism evidence="2 3">
    <name type="scientific">Flagellimonas spongiicola</name>
    <dbReference type="NCBI Taxonomy" id="2942208"/>
    <lineage>
        <taxon>Bacteria</taxon>
        <taxon>Pseudomonadati</taxon>
        <taxon>Bacteroidota</taxon>
        <taxon>Flavobacteriia</taxon>
        <taxon>Flavobacteriales</taxon>
        <taxon>Flavobacteriaceae</taxon>
        <taxon>Flagellimonas</taxon>
    </lineage>
</organism>
<dbReference type="PROSITE" id="PS50206">
    <property type="entry name" value="RHODANESE_3"/>
    <property type="match status" value="1"/>
</dbReference>
<dbReference type="PANTHER" id="PTHR43031:SF16">
    <property type="entry name" value="OXIDOREDUCTASE"/>
    <property type="match status" value="1"/>
</dbReference>
<accession>A0ABT0PT10</accession>
<dbReference type="CDD" id="cd00158">
    <property type="entry name" value="RHOD"/>
    <property type="match status" value="1"/>
</dbReference>
<evidence type="ECO:0000313" key="2">
    <source>
        <dbReference type="EMBL" id="MCL6274527.1"/>
    </source>
</evidence>
<dbReference type="EMBL" id="JAMFMA010000002">
    <property type="protein sequence ID" value="MCL6274527.1"/>
    <property type="molecule type" value="Genomic_DNA"/>
</dbReference>
<dbReference type="Gene3D" id="3.40.250.10">
    <property type="entry name" value="Rhodanese-like domain"/>
    <property type="match status" value="1"/>
</dbReference>
<dbReference type="InterPro" id="IPR036873">
    <property type="entry name" value="Rhodanese-like_dom_sf"/>
</dbReference>
<dbReference type="SMART" id="SM00450">
    <property type="entry name" value="RHOD"/>
    <property type="match status" value="1"/>
</dbReference>
<dbReference type="SUPFAM" id="SSF52821">
    <property type="entry name" value="Rhodanese/Cell cycle control phosphatase"/>
    <property type="match status" value="1"/>
</dbReference>
<dbReference type="Pfam" id="PF00581">
    <property type="entry name" value="Rhodanese"/>
    <property type="match status" value="1"/>
</dbReference>
<dbReference type="RefSeq" id="WP_249657704.1">
    <property type="nucleotide sequence ID" value="NZ_JAMFMA010000002.1"/>
</dbReference>
<proteinExistence type="predicted"/>
<evidence type="ECO:0000259" key="1">
    <source>
        <dbReference type="PROSITE" id="PS50206"/>
    </source>
</evidence>
<sequence>MLKYCLSLVCGLLMLSCQPKEKSTITKIDKQTLIENALDKDVQLIDVRTPQEFAAGSIGQAINLNVNDANFSELILDLDKEKPVYLFCKKGGRSNRAAQIFKENGFTNIYDYSGGYDDWVKSGK</sequence>